<dbReference type="PANTHER" id="PTHR43531:SF14">
    <property type="entry name" value="METHYL-ACCEPTING CHEMOTAXIS PROTEIN I-RELATED"/>
    <property type="match status" value="1"/>
</dbReference>
<keyword evidence="3" id="KW-0145">Chemotaxis</keyword>
<dbReference type="GO" id="GO:0007165">
    <property type="term" value="P:signal transduction"/>
    <property type="evidence" value="ECO:0007669"/>
    <property type="project" value="UniProtKB-KW"/>
</dbReference>
<dbReference type="InterPro" id="IPR051310">
    <property type="entry name" value="MCP_chemotaxis"/>
</dbReference>
<dbReference type="GO" id="GO:0006935">
    <property type="term" value="P:chemotaxis"/>
    <property type="evidence" value="ECO:0007669"/>
    <property type="project" value="UniProtKB-KW"/>
</dbReference>
<dbReference type="Pfam" id="PF00015">
    <property type="entry name" value="MCPsignal"/>
    <property type="match status" value="1"/>
</dbReference>
<feature type="domain" description="Methyl-accepting transducer" evidence="8">
    <location>
        <begin position="276"/>
        <end position="505"/>
    </location>
</feature>
<evidence type="ECO:0000256" key="4">
    <source>
        <dbReference type="ARBA" id="ARBA00023224"/>
    </source>
</evidence>
<protein>
    <submittedName>
        <fullName evidence="9">Chemotaxis protein</fullName>
    </submittedName>
</protein>
<dbReference type="OrthoDB" id="2489132at2"/>
<dbReference type="SUPFAM" id="SSF58104">
    <property type="entry name" value="Methyl-accepting chemotaxis protein (MCP) signaling domain"/>
    <property type="match status" value="1"/>
</dbReference>
<dbReference type="Gene3D" id="1.10.287.950">
    <property type="entry name" value="Methyl-accepting chemotaxis protein"/>
    <property type="match status" value="1"/>
</dbReference>
<evidence type="ECO:0000256" key="3">
    <source>
        <dbReference type="ARBA" id="ARBA00022500"/>
    </source>
</evidence>
<comment type="similarity">
    <text evidence="5">Belongs to the methyl-accepting chemotaxis (MCP) protein family.</text>
</comment>
<evidence type="ECO:0000259" key="8">
    <source>
        <dbReference type="PROSITE" id="PS50111"/>
    </source>
</evidence>
<sequence>MNLKNTTIRVRLSVTFGVLIAILALVSGMAIMNLYKDKEMFTNYVNGTYALQVQAYEVRHATEERAIMLRDMINATDKKDKTEELNRFDEEDRKVSERTQTLLELVNEFGMDPQGRALLDKMIADEKQYASVTREVLELDKQGRHEDAIAKMMDAEYAASDAYIMSFRASRDHGTEAGSRLIQQFNTNFERQSNIILVFALLALILAIVSGVMIIRNLTRALGAEPAQLKEVAERVASGDLSPSGETQPVPDGSVLSTLKAMQTNLADIVGTVRNNSDSIVTGTMQITSGNADLSQRTESQASSLQQTAASMEQLSATVKSSAEIAAKANLMAAEASETARHGGEKVDLVVHAMQDIAHSSQTITDIIGVIDSIAFQTNILALNAAVEAARAGEHGRGFAVVSGEVRTLAQRSAQAAGEIKNLINASAERVDAGSKLVAEAGESMQVIVTRTQGVSQMIDELTLATNEQSQGISQVGIAIQQIDEVTQQNAALVVENAAAAESLHQQAGQLMQAMTQFRLGAGTV</sequence>
<dbReference type="CDD" id="cd19411">
    <property type="entry name" value="MCP2201-like_sensor"/>
    <property type="match status" value="1"/>
</dbReference>
<dbReference type="CDD" id="cd11386">
    <property type="entry name" value="MCP_signal"/>
    <property type="match status" value="1"/>
</dbReference>
<comment type="caution">
    <text evidence="9">The sequence shown here is derived from an EMBL/GenBank/DDBJ whole genome shotgun (WGS) entry which is preliminary data.</text>
</comment>
<keyword evidence="7" id="KW-1133">Transmembrane helix</keyword>
<accession>A0A1B8HM17</accession>
<keyword evidence="7" id="KW-0812">Transmembrane</keyword>
<dbReference type="GO" id="GO:0005886">
    <property type="term" value="C:plasma membrane"/>
    <property type="evidence" value="ECO:0007669"/>
    <property type="project" value="TreeGrafter"/>
</dbReference>
<keyword evidence="2" id="KW-0488">Methylation</keyword>
<dbReference type="PANTHER" id="PTHR43531">
    <property type="entry name" value="PROTEIN ICFG"/>
    <property type="match status" value="1"/>
</dbReference>
<feature type="transmembrane region" description="Helical" evidence="7">
    <location>
        <begin position="195"/>
        <end position="215"/>
    </location>
</feature>
<dbReference type="EMBL" id="LZEY01000015">
    <property type="protein sequence ID" value="OBU10301.1"/>
    <property type="molecule type" value="Genomic_DNA"/>
</dbReference>
<comment type="subcellular location">
    <subcellularLocation>
        <location evidence="1">Membrane</location>
    </subcellularLocation>
</comment>
<evidence type="ECO:0000313" key="9">
    <source>
        <dbReference type="EMBL" id="OBU10301.1"/>
    </source>
</evidence>
<dbReference type="InterPro" id="IPR024478">
    <property type="entry name" value="HlyB_4HB_MCP"/>
</dbReference>
<evidence type="ECO:0000256" key="2">
    <source>
        <dbReference type="ARBA" id="ARBA00022481"/>
    </source>
</evidence>
<dbReference type="FunFam" id="1.10.287.950:FF:000001">
    <property type="entry name" value="Methyl-accepting chemotaxis sensory transducer"/>
    <property type="match status" value="1"/>
</dbReference>
<name>A0A1B8HM17_9GAMM</name>
<gene>
    <name evidence="9" type="ORF">AYY18_18635</name>
</gene>
<evidence type="ECO:0000256" key="5">
    <source>
        <dbReference type="ARBA" id="ARBA00029447"/>
    </source>
</evidence>
<evidence type="ECO:0000313" key="10">
    <source>
        <dbReference type="Proteomes" id="UP000092377"/>
    </source>
</evidence>
<dbReference type="GO" id="GO:0004888">
    <property type="term" value="F:transmembrane signaling receptor activity"/>
    <property type="evidence" value="ECO:0007669"/>
    <property type="project" value="TreeGrafter"/>
</dbReference>
<dbReference type="Proteomes" id="UP000092377">
    <property type="component" value="Unassembled WGS sequence"/>
</dbReference>
<keyword evidence="4 6" id="KW-0807">Transducer</keyword>
<organism evidence="9 10">
    <name type="scientific">Morganella psychrotolerans</name>
    <dbReference type="NCBI Taxonomy" id="368603"/>
    <lineage>
        <taxon>Bacteria</taxon>
        <taxon>Pseudomonadati</taxon>
        <taxon>Pseudomonadota</taxon>
        <taxon>Gammaproteobacteria</taxon>
        <taxon>Enterobacterales</taxon>
        <taxon>Morganellaceae</taxon>
        <taxon>Morganella</taxon>
    </lineage>
</organism>
<proteinExistence type="inferred from homology"/>
<feature type="transmembrane region" description="Helical" evidence="7">
    <location>
        <begin position="12"/>
        <end position="35"/>
    </location>
</feature>
<keyword evidence="10" id="KW-1185">Reference proteome</keyword>
<dbReference type="AlphaFoldDB" id="A0A1B8HM17"/>
<evidence type="ECO:0000256" key="7">
    <source>
        <dbReference type="SAM" id="Phobius"/>
    </source>
</evidence>
<dbReference type="SMART" id="SM00283">
    <property type="entry name" value="MA"/>
    <property type="match status" value="1"/>
</dbReference>
<reference evidence="10" key="1">
    <citation type="submission" date="2016-06" db="EMBL/GenBank/DDBJ databases">
        <authorList>
            <person name="Butler K."/>
        </authorList>
    </citation>
    <scope>NUCLEOTIDE SEQUENCE [LARGE SCALE GENOMIC DNA]</scope>
    <source>
        <strain evidence="10">GCSL-Mp20</strain>
    </source>
</reference>
<dbReference type="InterPro" id="IPR004089">
    <property type="entry name" value="MCPsignal_dom"/>
</dbReference>
<dbReference type="InterPro" id="IPR047347">
    <property type="entry name" value="YvaQ-like_sensor"/>
</dbReference>
<keyword evidence="7" id="KW-0472">Membrane</keyword>
<dbReference type="RefSeq" id="WP_067401787.1">
    <property type="nucleotide sequence ID" value="NZ_LZEY01000015.1"/>
</dbReference>
<dbReference type="PROSITE" id="PS50111">
    <property type="entry name" value="CHEMOTAXIS_TRANSDUC_2"/>
    <property type="match status" value="1"/>
</dbReference>
<dbReference type="Pfam" id="PF12729">
    <property type="entry name" value="4HB_MCP_1"/>
    <property type="match status" value="1"/>
</dbReference>
<evidence type="ECO:0000256" key="1">
    <source>
        <dbReference type="ARBA" id="ARBA00004370"/>
    </source>
</evidence>
<evidence type="ECO:0000256" key="6">
    <source>
        <dbReference type="PROSITE-ProRule" id="PRU00284"/>
    </source>
</evidence>